<keyword evidence="2" id="KW-1185">Reference proteome</keyword>
<evidence type="ECO:0000313" key="2">
    <source>
        <dbReference type="Proteomes" id="UP000031433"/>
    </source>
</evidence>
<dbReference type="RefSeq" id="WP_039644544.1">
    <property type="nucleotide sequence ID" value="NZ_JXBL01000001.1"/>
</dbReference>
<proteinExistence type="predicted"/>
<dbReference type="Proteomes" id="UP000031433">
    <property type="component" value="Unassembled WGS sequence"/>
</dbReference>
<evidence type="ECO:0000313" key="1">
    <source>
        <dbReference type="EMBL" id="KIE42201.1"/>
    </source>
</evidence>
<dbReference type="AlphaFoldDB" id="A0A0C1QVK0"/>
<protein>
    <recommendedName>
        <fullName evidence="3">OmpA-like domain-containing protein</fullName>
    </recommendedName>
</protein>
<reference evidence="1 2" key="1">
    <citation type="submission" date="2015-01" db="EMBL/GenBank/DDBJ databases">
        <title>Genome sequence of the anaerobic bacterium Geobacter soli GSS01, a dissimilatory Fe(III) reducer from soil.</title>
        <authorList>
            <person name="Yang G."/>
            <person name="Zhou S."/>
        </authorList>
    </citation>
    <scope>NUCLEOTIDE SEQUENCE [LARGE SCALE GENOMIC DNA]</scope>
    <source>
        <strain evidence="1 2">GSS01</strain>
    </source>
</reference>
<evidence type="ECO:0008006" key="3">
    <source>
        <dbReference type="Google" id="ProtNLM"/>
    </source>
</evidence>
<accession>A0A0C1QVK0</accession>
<comment type="caution">
    <text evidence="1">The sequence shown here is derived from an EMBL/GenBank/DDBJ whole genome shotgun (WGS) entry which is preliminary data.</text>
</comment>
<organism evidence="1 2">
    <name type="scientific">Geobacter soli</name>
    <dbReference type="NCBI Taxonomy" id="1510391"/>
    <lineage>
        <taxon>Bacteria</taxon>
        <taxon>Pseudomonadati</taxon>
        <taxon>Thermodesulfobacteriota</taxon>
        <taxon>Desulfuromonadia</taxon>
        <taxon>Geobacterales</taxon>
        <taxon>Geobacteraceae</taxon>
        <taxon>Geobacter</taxon>
    </lineage>
</organism>
<name>A0A0C1QVK0_9BACT</name>
<sequence>MRHVLTFLAIAFGVLAGIAAFAAERQPREEVAFIRPSGETFCLDRSVRKQLDAAAARVAVLDGRRIVMIEGFASRGADGEERVRNSLSLALLAEKYLRSSHSLTQEIFLAAAPESAGNGREFIRILTLSDDFAAVHVSRAGTPSRP</sequence>
<dbReference type="EMBL" id="JXBL01000001">
    <property type="protein sequence ID" value="KIE42201.1"/>
    <property type="molecule type" value="Genomic_DNA"/>
</dbReference>
<gene>
    <name evidence="1" type="ORF">SE37_05980</name>
</gene>